<dbReference type="InterPro" id="IPR017441">
    <property type="entry name" value="Protein_kinase_ATP_BS"/>
</dbReference>
<name>A0AAW2RLH7_9LAMI</name>
<comment type="catalytic activity">
    <reaction evidence="7">
        <text>L-threonyl-[protein] + ATP = O-phospho-L-threonyl-[protein] + ADP + H(+)</text>
        <dbReference type="Rhea" id="RHEA:46608"/>
        <dbReference type="Rhea" id="RHEA-COMP:11060"/>
        <dbReference type="Rhea" id="RHEA-COMP:11605"/>
        <dbReference type="ChEBI" id="CHEBI:15378"/>
        <dbReference type="ChEBI" id="CHEBI:30013"/>
        <dbReference type="ChEBI" id="CHEBI:30616"/>
        <dbReference type="ChEBI" id="CHEBI:61977"/>
        <dbReference type="ChEBI" id="CHEBI:456216"/>
        <dbReference type="EC" id="2.7.11.25"/>
    </reaction>
</comment>
<keyword evidence="3" id="KW-0808">Transferase</keyword>
<dbReference type="GO" id="GO:0005737">
    <property type="term" value="C:cytoplasm"/>
    <property type="evidence" value="ECO:0007669"/>
    <property type="project" value="TreeGrafter"/>
</dbReference>
<comment type="catalytic activity">
    <reaction evidence="8">
        <text>L-seryl-[protein] + ATP = O-phospho-L-seryl-[protein] + ADP + H(+)</text>
        <dbReference type="Rhea" id="RHEA:17989"/>
        <dbReference type="Rhea" id="RHEA-COMP:9863"/>
        <dbReference type="Rhea" id="RHEA-COMP:11604"/>
        <dbReference type="ChEBI" id="CHEBI:15378"/>
        <dbReference type="ChEBI" id="CHEBI:29999"/>
        <dbReference type="ChEBI" id="CHEBI:30616"/>
        <dbReference type="ChEBI" id="CHEBI:83421"/>
        <dbReference type="ChEBI" id="CHEBI:456216"/>
        <dbReference type="EC" id="2.7.11.25"/>
    </reaction>
</comment>
<evidence type="ECO:0000313" key="11">
    <source>
        <dbReference type="EMBL" id="KAL0380904.1"/>
    </source>
</evidence>
<evidence type="ECO:0000256" key="6">
    <source>
        <dbReference type="ARBA" id="ARBA00022840"/>
    </source>
</evidence>
<gene>
    <name evidence="11" type="ORF">Sangu_0154700</name>
</gene>
<dbReference type="EC" id="2.7.11.25" evidence="2"/>
<feature type="region of interest" description="Disordered" evidence="10">
    <location>
        <begin position="150"/>
        <end position="184"/>
    </location>
</feature>
<evidence type="ECO:0000256" key="4">
    <source>
        <dbReference type="ARBA" id="ARBA00022741"/>
    </source>
</evidence>
<dbReference type="PANTHER" id="PTHR48016">
    <property type="entry name" value="MAP KINASE KINASE KINASE SSK2-RELATED-RELATED"/>
    <property type="match status" value="1"/>
</dbReference>
<keyword evidence="5 11" id="KW-0418">Kinase</keyword>
<dbReference type="Gene3D" id="3.30.200.20">
    <property type="entry name" value="Phosphorylase Kinase, domain 1"/>
    <property type="match status" value="1"/>
</dbReference>
<comment type="caution">
    <text evidence="11">The sequence shown here is derived from an EMBL/GenBank/DDBJ whole genome shotgun (WGS) entry which is preliminary data.</text>
</comment>
<organism evidence="11">
    <name type="scientific">Sesamum angustifolium</name>
    <dbReference type="NCBI Taxonomy" id="2727405"/>
    <lineage>
        <taxon>Eukaryota</taxon>
        <taxon>Viridiplantae</taxon>
        <taxon>Streptophyta</taxon>
        <taxon>Embryophyta</taxon>
        <taxon>Tracheophyta</taxon>
        <taxon>Spermatophyta</taxon>
        <taxon>Magnoliopsida</taxon>
        <taxon>eudicotyledons</taxon>
        <taxon>Gunneridae</taxon>
        <taxon>Pentapetalae</taxon>
        <taxon>asterids</taxon>
        <taxon>lamiids</taxon>
        <taxon>Lamiales</taxon>
        <taxon>Pedaliaceae</taxon>
        <taxon>Sesamum</taxon>
    </lineage>
</organism>
<dbReference type="GO" id="GO:0005524">
    <property type="term" value="F:ATP binding"/>
    <property type="evidence" value="ECO:0007669"/>
    <property type="project" value="UniProtKB-UniRule"/>
</dbReference>
<comment type="similarity">
    <text evidence="1">Belongs to the protein kinase superfamily. STE Ser/Thr protein kinase family. MAP kinase kinase kinase subfamily.</text>
</comment>
<dbReference type="InterPro" id="IPR050538">
    <property type="entry name" value="MAP_kinase_kinase_kinase"/>
</dbReference>
<evidence type="ECO:0000256" key="2">
    <source>
        <dbReference type="ARBA" id="ARBA00012406"/>
    </source>
</evidence>
<feature type="binding site" evidence="9">
    <location>
        <position position="386"/>
    </location>
    <ligand>
        <name>ATP</name>
        <dbReference type="ChEBI" id="CHEBI:30616"/>
    </ligand>
</feature>
<dbReference type="AlphaFoldDB" id="A0AAW2RLH7"/>
<dbReference type="EMBL" id="JACGWK010000001">
    <property type="protein sequence ID" value="KAL0380904.1"/>
    <property type="molecule type" value="Genomic_DNA"/>
</dbReference>
<dbReference type="PROSITE" id="PS00107">
    <property type="entry name" value="PROTEIN_KINASE_ATP"/>
    <property type="match status" value="1"/>
</dbReference>
<keyword evidence="4 9" id="KW-0547">Nucleotide-binding</keyword>
<reference evidence="11" key="1">
    <citation type="submission" date="2020-06" db="EMBL/GenBank/DDBJ databases">
        <authorList>
            <person name="Li T."/>
            <person name="Hu X."/>
            <person name="Zhang T."/>
            <person name="Song X."/>
            <person name="Zhang H."/>
            <person name="Dai N."/>
            <person name="Sheng W."/>
            <person name="Hou X."/>
            <person name="Wei L."/>
        </authorList>
    </citation>
    <scope>NUCLEOTIDE SEQUENCE</scope>
    <source>
        <strain evidence="11">G01</strain>
        <tissue evidence="11">Leaf</tissue>
    </source>
</reference>
<keyword evidence="6 9" id="KW-0067">ATP-binding</keyword>
<feature type="compositionally biased region" description="Low complexity" evidence="10">
    <location>
        <begin position="166"/>
        <end position="184"/>
    </location>
</feature>
<dbReference type="PANTHER" id="PTHR48016:SF5">
    <property type="entry name" value="MITOGEN-ACTIVATED PROTEIN KINASE KINASE KINASE 5"/>
    <property type="match status" value="1"/>
</dbReference>
<evidence type="ECO:0000256" key="9">
    <source>
        <dbReference type="PROSITE-ProRule" id="PRU10141"/>
    </source>
</evidence>
<dbReference type="GO" id="GO:0004709">
    <property type="term" value="F:MAP kinase kinase kinase activity"/>
    <property type="evidence" value="ECO:0007669"/>
    <property type="project" value="UniProtKB-EC"/>
</dbReference>
<evidence type="ECO:0000256" key="1">
    <source>
        <dbReference type="ARBA" id="ARBA00006529"/>
    </source>
</evidence>
<dbReference type="SUPFAM" id="SSF56112">
    <property type="entry name" value="Protein kinase-like (PK-like)"/>
    <property type="match status" value="1"/>
</dbReference>
<evidence type="ECO:0000256" key="10">
    <source>
        <dbReference type="SAM" id="MobiDB-lite"/>
    </source>
</evidence>
<reference evidence="11" key="2">
    <citation type="journal article" date="2024" name="Plant">
        <title>Genomic evolution and insights into agronomic trait innovations of Sesamum species.</title>
        <authorList>
            <person name="Miao H."/>
            <person name="Wang L."/>
            <person name="Qu L."/>
            <person name="Liu H."/>
            <person name="Sun Y."/>
            <person name="Le M."/>
            <person name="Wang Q."/>
            <person name="Wei S."/>
            <person name="Zheng Y."/>
            <person name="Lin W."/>
            <person name="Duan Y."/>
            <person name="Cao H."/>
            <person name="Xiong S."/>
            <person name="Wang X."/>
            <person name="Wei L."/>
            <person name="Li C."/>
            <person name="Ma Q."/>
            <person name="Ju M."/>
            <person name="Zhao R."/>
            <person name="Li G."/>
            <person name="Mu C."/>
            <person name="Tian Q."/>
            <person name="Mei H."/>
            <person name="Zhang T."/>
            <person name="Gao T."/>
            <person name="Zhang H."/>
        </authorList>
    </citation>
    <scope>NUCLEOTIDE SEQUENCE</scope>
    <source>
        <strain evidence="11">G01</strain>
    </source>
</reference>
<evidence type="ECO:0000256" key="5">
    <source>
        <dbReference type="ARBA" id="ARBA00022777"/>
    </source>
</evidence>
<evidence type="ECO:0000256" key="3">
    <source>
        <dbReference type="ARBA" id="ARBA00022679"/>
    </source>
</evidence>
<dbReference type="InterPro" id="IPR011009">
    <property type="entry name" value="Kinase-like_dom_sf"/>
</dbReference>
<evidence type="ECO:0000256" key="8">
    <source>
        <dbReference type="ARBA" id="ARBA00048329"/>
    </source>
</evidence>
<sequence>MHWWKVALASSSKTLSDDDSVIVDGNKRYFLKPRFFGSRRSSNLVRRGKLPLATGNDDGETCRRSGRFERSPARSVSALPQPQPLPLPELQLLMRRDPKFASSGCCSVPLPSPESVRHRRGGSLDTYRERDEERQRTDALIADAIDGLNGLKRDSKQKGNAKRRSSSSCSINFPSSAPSSPTVSPSNGDMFAIHYMTTPSVFHVWSAPEMPYSDGNLGLSSYYQMSSEKTASSLENSPRESPRLSFRLHGISPPKSTSPMCAKISPETPAARWECNAPACVHPLPRPPGPGTPTQTTSTSQVLSASDLSAASMPLQATTITTLSAIPEFPGANISSQPSAVSHVAVKPELMPIKCQWKKGKLIGRGTFASVYVASNRETGALCAMKEVEILPDDSKSAESMKQLEQCDRGLRKTWKIT</sequence>
<feature type="region of interest" description="Disordered" evidence="10">
    <location>
        <begin position="104"/>
        <end position="135"/>
    </location>
</feature>
<feature type="compositionally biased region" description="Basic and acidic residues" evidence="10">
    <location>
        <begin position="126"/>
        <end position="135"/>
    </location>
</feature>
<accession>A0AAW2RLH7</accession>
<proteinExistence type="inferred from homology"/>
<evidence type="ECO:0000256" key="7">
    <source>
        <dbReference type="ARBA" id="ARBA00047559"/>
    </source>
</evidence>
<protein>
    <recommendedName>
        <fullName evidence="2">mitogen-activated protein kinase kinase kinase</fullName>
        <ecNumber evidence="2">2.7.11.25</ecNumber>
    </recommendedName>
</protein>